<feature type="signal peptide" evidence="1">
    <location>
        <begin position="1"/>
        <end position="30"/>
    </location>
</feature>
<evidence type="ECO:0000313" key="2">
    <source>
        <dbReference type="EMBL" id="MBB5957224.1"/>
    </source>
</evidence>
<organism evidence="2 3">
    <name type="scientific">Saccharothrix tamanrassetensis</name>
    <dbReference type="NCBI Taxonomy" id="1051531"/>
    <lineage>
        <taxon>Bacteria</taxon>
        <taxon>Bacillati</taxon>
        <taxon>Actinomycetota</taxon>
        <taxon>Actinomycetes</taxon>
        <taxon>Pseudonocardiales</taxon>
        <taxon>Pseudonocardiaceae</taxon>
        <taxon>Saccharothrix</taxon>
    </lineage>
</organism>
<evidence type="ECO:0000256" key="1">
    <source>
        <dbReference type="SAM" id="SignalP"/>
    </source>
</evidence>
<evidence type="ECO:0000313" key="3">
    <source>
        <dbReference type="Proteomes" id="UP000547510"/>
    </source>
</evidence>
<keyword evidence="1" id="KW-0732">Signal</keyword>
<gene>
    <name evidence="2" type="ORF">FHS29_003817</name>
</gene>
<dbReference type="InterPro" id="IPR006311">
    <property type="entry name" value="TAT_signal"/>
</dbReference>
<name>A0A841CLI0_9PSEU</name>
<proteinExistence type="predicted"/>
<dbReference type="RefSeq" id="WP_184692082.1">
    <property type="nucleotide sequence ID" value="NZ_JACHJN010000005.1"/>
</dbReference>
<dbReference type="Proteomes" id="UP000547510">
    <property type="component" value="Unassembled WGS sequence"/>
</dbReference>
<dbReference type="AlphaFoldDB" id="A0A841CLI0"/>
<protein>
    <submittedName>
        <fullName evidence="2">Uncharacterized protein</fullName>
    </submittedName>
</protein>
<dbReference type="PROSITE" id="PS51318">
    <property type="entry name" value="TAT"/>
    <property type="match status" value="1"/>
</dbReference>
<keyword evidence="3" id="KW-1185">Reference proteome</keyword>
<accession>A0A841CLI0</accession>
<feature type="chain" id="PRO_5032666639" evidence="1">
    <location>
        <begin position="31"/>
        <end position="157"/>
    </location>
</feature>
<sequence>MHSTVLSRRSLIALAAVTVVSSLLAPAASAAGTECTWQVEHLPVRAGMDSGNLRITGVDGQGNVSGFHAPGRTDHTLVRWTSAGVEVVPRPDGADKFVTIAGNASGVVIGVVDRPGASSVLMTHTPGVGYRELPTPAGYDHVAAEDINDRGDVLGRA</sequence>
<dbReference type="EMBL" id="JACHJN010000005">
    <property type="protein sequence ID" value="MBB5957224.1"/>
    <property type="molecule type" value="Genomic_DNA"/>
</dbReference>
<comment type="caution">
    <text evidence="2">The sequence shown here is derived from an EMBL/GenBank/DDBJ whole genome shotgun (WGS) entry which is preliminary data.</text>
</comment>
<reference evidence="2 3" key="1">
    <citation type="submission" date="2020-08" db="EMBL/GenBank/DDBJ databases">
        <title>Genomic Encyclopedia of Type Strains, Phase III (KMG-III): the genomes of soil and plant-associated and newly described type strains.</title>
        <authorList>
            <person name="Whitman W."/>
        </authorList>
    </citation>
    <scope>NUCLEOTIDE SEQUENCE [LARGE SCALE GENOMIC DNA]</scope>
    <source>
        <strain evidence="2 3">CECT 8640</strain>
    </source>
</reference>